<evidence type="ECO:0000256" key="5">
    <source>
        <dbReference type="ARBA" id="ARBA00023172"/>
    </source>
</evidence>
<dbReference type="RefSeq" id="WP_066197406.1">
    <property type="nucleotide sequence ID" value="NZ_JYFD01000232.1"/>
</dbReference>
<dbReference type="STRING" id="1484.SA87_10990"/>
<evidence type="ECO:0000256" key="2">
    <source>
        <dbReference type="ARBA" id="ARBA00010961"/>
    </source>
</evidence>
<evidence type="ECO:0000256" key="4">
    <source>
        <dbReference type="ARBA" id="ARBA00023125"/>
    </source>
</evidence>
<evidence type="ECO:0000256" key="3">
    <source>
        <dbReference type="ARBA" id="ARBA00022578"/>
    </source>
</evidence>
<dbReference type="GO" id="GO:0004803">
    <property type="term" value="F:transposase activity"/>
    <property type="evidence" value="ECO:0007669"/>
    <property type="project" value="InterPro"/>
</dbReference>
<protein>
    <submittedName>
        <fullName evidence="6">Uncharacterized protein</fullName>
    </submittedName>
</protein>
<keyword evidence="5" id="KW-0233">DNA recombination</keyword>
<name>A0A132MG07_HYDSH</name>
<evidence type="ECO:0000313" key="7">
    <source>
        <dbReference type="Proteomes" id="UP000243024"/>
    </source>
</evidence>
<organism evidence="6 7">
    <name type="scientific">Hydrogenibacillus schlegelii</name>
    <name type="common">Bacillus schlegelii</name>
    <dbReference type="NCBI Taxonomy" id="1484"/>
    <lineage>
        <taxon>Bacteria</taxon>
        <taxon>Bacillati</taxon>
        <taxon>Bacillota</taxon>
        <taxon>Bacilli</taxon>
        <taxon>Bacillales</taxon>
        <taxon>Bacillales Family X. Incertae Sedis</taxon>
        <taxon>Hydrogenibacillus</taxon>
    </lineage>
</organism>
<dbReference type="GO" id="GO:0006313">
    <property type="term" value="P:DNA transposition"/>
    <property type="evidence" value="ECO:0007669"/>
    <property type="project" value="InterPro"/>
</dbReference>
<dbReference type="AlphaFoldDB" id="A0A132MG07"/>
<proteinExistence type="inferred from homology"/>
<comment type="similarity">
    <text evidence="2">Belongs to the transposase mutator family.</text>
</comment>
<keyword evidence="4" id="KW-0238">DNA-binding</keyword>
<sequence>MAHEQITGDAQRLPPLFLRGAKDDALAKLTGSSRKSGWPVMLGDGESETRRGEFYSWLKSRGLHGVDVVVSDDHRGRVHAVRRHVQGATWQRCQMPFGRNLLDATPKTLEEEVHGRVRTMLEASDLIVP</sequence>
<accession>A0A132MG07</accession>
<gene>
    <name evidence="6" type="ORF">SA87_10990</name>
</gene>
<comment type="caution">
    <text evidence="6">The sequence shown here is derived from an EMBL/GenBank/DDBJ whole genome shotgun (WGS) entry which is preliminary data.</text>
</comment>
<dbReference type="Pfam" id="PF00872">
    <property type="entry name" value="Transposase_mut"/>
    <property type="match status" value="1"/>
</dbReference>
<dbReference type="EMBL" id="JXBB01000001">
    <property type="protein sequence ID" value="OAR05417.1"/>
    <property type="molecule type" value="Genomic_DNA"/>
</dbReference>
<reference evidence="6 7" key="1">
    <citation type="submission" date="2015-09" db="EMBL/GenBank/DDBJ databases">
        <title>Draft genome sequence of Hydrogenibacillus schlegelii DSM 2000.</title>
        <authorList>
            <person name="Hemp J."/>
        </authorList>
    </citation>
    <scope>NUCLEOTIDE SEQUENCE [LARGE SCALE GENOMIC DNA]</scope>
    <source>
        <strain evidence="6 7">MA 48</strain>
    </source>
</reference>
<comment type="function">
    <text evidence="1">Required for the transposition of the insertion element.</text>
</comment>
<keyword evidence="7" id="KW-1185">Reference proteome</keyword>
<evidence type="ECO:0000313" key="6">
    <source>
        <dbReference type="EMBL" id="OAR05417.1"/>
    </source>
</evidence>
<dbReference type="GO" id="GO:0003677">
    <property type="term" value="F:DNA binding"/>
    <property type="evidence" value="ECO:0007669"/>
    <property type="project" value="UniProtKB-KW"/>
</dbReference>
<keyword evidence="3" id="KW-0815">Transposition</keyword>
<dbReference type="InterPro" id="IPR001207">
    <property type="entry name" value="Transposase_mutator"/>
</dbReference>
<dbReference type="Proteomes" id="UP000243024">
    <property type="component" value="Unassembled WGS sequence"/>
</dbReference>
<evidence type="ECO:0000256" key="1">
    <source>
        <dbReference type="ARBA" id="ARBA00002190"/>
    </source>
</evidence>